<keyword evidence="1" id="KW-0547">Nucleotide-binding</keyword>
<dbReference type="PANTHER" id="PTHR13308:SF40">
    <property type="entry name" value="NEDD4-BINDING PROTEIN 2-LIKE 1"/>
    <property type="match status" value="1"/>
</dbReference>
<reference evidence="1 2" key="1">
    <citation type="journal article" date="2022" name="Syst. Appl. Microbiol.">
        <title>Rhodopirellula aestuarii sp. nov., a novel member of the genus Rhodopirellula isolated from brackish sediments collected in the Tagus River estuary, Portugal.</title>
        <authorList>
            <person name="Vitorino I.R."/>
            <person name="Klimek D."/>
            <person name="Calusinska M."/>
            <person name="Lobo-da-Cunha A."/>
            <person name="Vasconcelos V."/>
            <person name="Lage O.M."/>
        </authorList>
    </citation>
    <scope>NUCLEOTIDE SEQUENCE [LARGE SCALE GENOMIC DNA]</scope>
    <source>
        <strain evidence="1 2">ICT_H3.1</strain>
    </source>
</reference>
<dbReference type="EMBL" id="JAMQBK010000039">
    <property type="protein sequence ID" value="MCM2371908.1"/>
    <property type="molecule type" value="Genomic_DNA"/>
</dbReference>
<organism evidence="1 2">
    <name type="scientific">Aporhodopirellula aestuarii</name>
    <dbReference type="NCBI Taxonomy" id="2950107"/>
    <lineage>
        <taxon>Bacteria</taxon>
        <taxon>Pseudomonadati</taxon>
        <taxon>Planctomycetota</taxon>
        <taxon>Planctomycetia</taxon>
        <taxon>Pirellulales</taxon>
        <taxon>Pirellulaceae</taxon>
        <taxon>Aporhodopirellula</taxon>
    </lineage>
</organism>
<dbReference type="RefSeq" id="WP_250929540.1">
    <property type="nucleotide sequence ID" value="NZ_JAMQBK010000039.1"/>
</dbReference>
<dbReference type="InterPro" id="IPR026302">
    <property type="entry name" value="NEDD4-bd_p2"/>
</dbReference>
<accession>A0ABT0U4U1</accession>
<keyword evidence="2" id="KW-1185">Reference proteome</keyword>
<proteinExistence type="predicted"/>
<sequence>MNGTKKTVYLMRGLPGCGKSHRARRLAGQDGIVLETDLYFYTQVGDDPASYDYSSEKLPLARQWNFDRFRNAISHGVSPIVVDRGNGLNSETRKYAAHAVEQQYAVELAEPDSAWWCELRVLLKYKSHVDSKLFDAWALKLAESTSQTHRVPYANIRRWIDRWHIDLTVDRILGCRS</sequence>
<name>A0ABT0U4U1_9BACT</name>
<comment type="caution">
    <text evidence="1">The sequence shown here is derived from an EMBL/GenBank/DDBJ whole genome shotgun (WGS) entry which is preliminary data.</text>
</comment>
<evidence type="ECO:0000313" key="1">
    <source>
        <dbReference type="EMBL" id="MCM2371908.1"/>
    </source>
</evidence>
<dbReference type="GO" id="GO:0005524">
    <property type="term" value="F:ATP binding"/>
    <property type="evidence" value="ECO:0007669"/>
    <property type="project" value="UniProtKB-KW"/>
</dbReference>
<dbReference type="InterPro" id="IPR027417">
    <property type="entry name" value="P-loop_NTPase"/>
</dbReference>
<dbReference type="Proteomes" id="UP001202961">
    <property type="component" value="Unassembled WGS sequence"/>
</dbReference>
<keyword evidence="1" id="KW-0067">ATP-binding</keyword>
<evidence type="ECO:0000313" key="2">
    <source>
        <dbReference type="Proteomes" id="UP001202961"/>
    </source>
</evidence>
<dbReference type="Gene3D" id="3.40.50.300">
    <property type="entry name" value="P-loop containing nucleotide triphosphate hydrolases"/>
    <property type="match status" value="1"/>
</dbReference>
<dbReference type="Pfam" id="PF13671">
    <property type="entry name" value="AAA_33"/>
    <property type="match status" value="1"/>
</dbReference>
<dbReference type="SUPFAM" id="SSF52540">
    <property type="entry name" value="P-loop containing nucleoside triphosphate hydrolases"/>
    <property type="match status" value="1"/>
</dbReference>
<gene>
    <name evidence="1" type="ORF">NB063_14965</name>
</gene>
<dbReference type="PANTHER" id="PTHR13308">
    <property type="entry name" value="NEDD4-BINDING PROTEIN 2-LIKE 1"/>
    <property type="match status" value="1"/>
</dbReference>
<protein>
    <submittedName>
        <fullName evidence="1">ATP-binding protein</fullName>
    </submittedName>
</protein>